<gene>
    <name evidence="1" type="ORF">CLV36_104120</name>
</gene>
<sequence length="201" mass="22808">MRNEENPTNLTDEEMERVVEAWLRKHLPNQAEKLMCEIGAALLNEAATVGSLRMDSRTYFQEVAGERWLRQAVESGNPQAMYELGWRMVCGEACIARDVDTGEKLLRQAAEAGETKAMWELGCLLLDGEYLPRNEQEGRLWYERAIAQGNTDALYDWIIRLLNGEGIAPDPKQAEHLLRHLSATGMRSAKDMLKKTFPPSE</sequence>
<dbReference type="InterPro" id="IPR011990">
    <property type="entry name" value="TPR-like_helical_dom_sf"/>
</dbReference>
<dbReference type="InterPro" id="IPR006597">
    <property type="entry name" value="Sel1-like"/>
</dbReference>
<dbReference type="PANTHER" id="PTHR11102">
    <property type="entry name" value="SEL-1-LIKE PROTEIN"/>
    <property type="match status" value="1"/>
</dbReference>
<dbReference type="Pfam" id="PF08238">
    <property type="entry name" value="Sel1"/>
    <property type="match status" value="3"/>
</dbReference>
<reference evidence="1 2" key="1">
    <citation type="submission" date="2018-03" db="EMBL/GenBank/DDBJ databases">
        <title>Genomic Encyclopedia of Archaeal and Bacterial Type Strains, Phase II (KMG-II): from individual species to whole genera.</title>
        <authorList>
            <person name="Goeker M."/>
        </authorList>
    </citation>
    <scope>NUCLEOTIDE SEQUENCE [LARGE SCALE GENOMIC DNA]</scope>
    <source>
        <strain evidence="1 2">RHA1</strain>
    </source>
</reference>
<comment type="caution">
    <text evidence="1">The sequence shown here is derived from an EMBL/GenBank/DDBJ whole genome shotgun (WGS) entry which is preliminary data.</text>
</comment>
<dbReference type="SMART" id="SM00671">
    <property type="entry name" value="SEL1"/>
    <property type="match status" value="3"/>
</dbReference>
<dbReference type="InterPro" id="IPR050767">
    <property type="entry name" value="Sel1_AlgK"/>
</dbReference>
<proteinExistence type="predicted"/>
<dbReference type="EMBL" id="PVTZ01000004">
    <property type="protein sequence ID" value="PRZ15397.1"/>
    <property type="molecule type" value="Genomic_DNA"/>
</dbReference>
<organism evidence="1 2">
    <name type="scientific">Laceyella sediminis</name>
    <dbReference type="NCBI Taxonomy" id="573074"/>
    <lineage>
        <taxon>Bacteria</taxon>
        <taxon>Bacillati</taxon>
        <taxon>Bacillota</taxon>
        <taxon>Bacilli</taxon>
        <taxon>Bacillales</taxon>
        <taxon>Thermoactinomycetaceae</taxon>
        <taxon>Laceyella</taxon>
    </lineage>
</organism>
<dbReference type="RefSeq" id="WP_106342117.1">
    <property type="nucleotide sequence ID" value="NZ_PVTZ01000004.1"/>
</dbReference>
<keyword evidence="2" id="KW-1185">Reference proteome</keyword>
<evidence type="ECO:0000313" key="2">
    <source>
        <dbReference type="Proteomes" id="UP000238836"/>
    </source>
</evidence>
<dbReference type="SUPFAM" id="SSF81901">
    <property type="entry name" value="HCP-like"/>
    <property type="match status" value="1"/>
</dbReference>
<dbReference type="Gene3D" id="1.25.40.10">
    <property type="entry name" value="Tetratricopeptide repeat domain"/>
    <property type="match status" value="1"/>
</dbReference>
<dbReference type="Proteomes" id="UP000238836">
    <property type="component" value="Unassembled WGS sequence"/>
</dbReference>
<dbReference type="PANTHER" id="PTHR11102:SF160">
    <property type="entry name" value="ERAD-ASSOCIATED E3 UBIQUITIN-PROTEIN LIGASE COMPONENT HRD3"/>
    <property type="match status" value="1"/>
</dbReference>
<protein>
    <submittedName>
        <fullName evidence="1">Sel1 repeat-containing protein</fullName>
    </submittedName>
</protein>
<accession>A0ABX5EQ49</accession>
<name>A0ABX5EQ49_9BACL</name>
<evidence type="ECO:0000313" key="1">
    <source>
        <dbReference type="EMBL" id="PRZ15397.1"/>
    </source>
</evidence>